<evidence type="ECO:0000313" key="1">
    <source>
        <dbReference type="EMBL" id="KAH7926337.1"/>
    </source>
</evidence>
<keyword evidence="2" id="KW-1185">Reference proteome</keyword>
<dbReference type="Proteomes" id="UP000790709">
    <property type="component" value="Unassembled WGS sequence"/>
</dbReference>
<evidence type="ECO:0000313" key="2">
    <source>
        <dbReference type="Proteomes" id="UP000790709"/>
    </source>
</evidence>
<proteinExistence type="predicted"/>
<comment type="caution">
    <text evidence="1">The sequence shown here is derived from an EMBL/GenBank/DDBJ whole genome shotgun (WGS) entry which is preliminary data.</text>
</comment>
<name>A0ACB8BL95_9AGAM</name>
<organism evidence="1 2">
    <name type="scientific">Leucogyrophana mollusca</name>
    <dbReference type="NCBI Taxonomy" id="85980"/>
    <lineage>
        <taxon>Eukaryota</taxon>
        <taxon>Fungi</taxon>
        <taxon>Dikarya</taxon>
        <taxon>Basidiomycota</taxon>
        <taxon>Agaricomycotina</taxon>
        <taxon>Agaricomycetes</taxon>
        <taxon>Agaricomycetidae</taxon>
        <taxon>Boletales</taxon>
        <taxon>Boletales incertae sedis</taxon>
        <taxon>Leucogyrophana</taxon>
    </lineage>
</organism>
<dbReference type="EMBL" id="MU266385">
    <property type="protein sequence ID" value="KAH7926337.1"/>
    <property type="molecule type" value="Genomic_DNA"/>
</dbReference>
<accession>A0ACB8BL95</accession>
<reference evidence="1" key="1">
    <citation type="journal article" date="2021" name="New Phytol.">
        <title>Evolutionary innovations through gain and loss of genes in the ectomycorrhizal Boletales.</title>
        <authorList>
            <person name="Wu G."/>
            <person name="Miyauchi S."/>
            <person name="Morin E."/>
            <person name="Kuo A."/>
            <person name="Drula E."/>
            <person name="Varga T."/>
            <person name="Kohler A."/>
            <person name="Feng B."/>
            <person name="Cao Y."/>
            <person name="Lipzen A."/>
            <person name="Daum C."/>
            <person name="Hundley H."/>
            <person name="Pangilinan J."/>
            <person name="Johnson J."/>
            <person name="Barry K."/>
            <person name="LaButti K."/>
            <person name="Ng V."/>
            <person name="Ahrendt S."/>
            <person name="Min B."/>
            <person name="Choi I.G."/>
            <person name="Park H."/>
            <person name="Plett J.M."/>
            <person name="Magnuson J."/>
            <person name="Spatafora J.W."/>
            <person name="Nagy L.G."/>
            <person name="Henrissat B."/>
            <person name="Grigoriev I.V."/>
            <person name="Yang Z.L."/>
            <person name="Xu J."/>
            <person name="Martin F.M."/>
        </authorList>
    </citation>
    <scope>NUCLEOTIDE SEQUENCE</scope>
    <source>
        <strain evidence="1">KUC20120723A-06</strain>
    </source>
</reference>
<protein>
    <submittedName>
        <fullName evidence="1">PAP2-domain-containing protein</fullName>
    </submittedName>
</protein>
<sequence>MIPSHNEQLPLWLKFLDETSKVVTSLTAVVLLYTRSAGVAYFGAGALSCACSAKLVKRAIRQERPVYNSKGKITYGMPSTHASACTFYAVYVPLACLYLPRHPTLDSGVVVVLAPLLVVPWTSMIVMSRVWLGHHTWSQVLAGTAYGIFFAAVWFRIWLDDFGGVRTLAHTVEEVLGPWIGR</sequence>
<gene>
    <name evidence="1" type="ORF">BV22DRAFT_1009327</name>
</gene>